<dbReference type="EMBL" id="KZ819296">
    <property type="protein sequence ID" value="PWN97064.1"/>
    <property type="molecule type" value="Genomic_DNA"/>
</dbReference>
<dbReference type="PANTHER" id="PTHR45677:SF8">
    <property type="entry name" value="CYSTEINE SULFINIC ACID DECARBOXYLASE"/>
    <property type="match status" value="1"/>
</dbReference>
<dbReference type="InterPro" id="IPR002129">
    <property type="entry name" value="PyrdxlP-dep_de-COase"/>
</dbReference>
<evidence type="ECO:0000256" key="7">
    <source>
        <dbReference type="RuleBase" id="RU000382"/>
    </source>
</evidence>
<feature type="region of interest" description="Disordered" evidence="8">
    <location>
        <begin position="1"/>
        <end position="32"/>
    </location>
</feature>
<dbReference type="Proteomes" id="UP000245946">
    <property type="component" value="Unassembled WGS sequence"/>
</dbReference>
<dbReference type="GO" id="GO:0019752">
    <property type="term" value="P:carboxylic acid metabolic process"/>
    <property type="evidence" value="ECO:0007669"/>
    <property type="project" value="InterPro"/>
</dbReference>
<dbReference type="GO" id="GO:0016740">
    <property type="term" value="F:transferase activity"/>
    <property type="evidence" value="ECO:0007669"/>
    <property type="project" value="UniProtKB-KW"/>
</dbReference>
<dbReference type="GeneID" id="37271771"/>
<feature type="modified residue" description="N6-(pyridoxal phosphate)lysine" evidence="6">
    <location>
        <position position="350"/>
    </location>
</feature>
<dbReference type="RefSeq" id="XP_025597343.1">
    <property type="nucleotide sequence ID" value="XM_025744227.1"/>
</dbReference>
<keyword evidence="3" id="KW-0210">Decarboxylase</keyword>
<dbReference type="STRING" id="58919.A0A316Z7L8"/>
<evidence type="ECO:0000256" key="8">
    <source>
        <dbReference type="SAM" id="MobiDB-lite"/>
    </source>
</evidence>
<feature type="compositionally biased region" description="Low complexity" evidence="8">
    <location>
        <begin position="1"/>
        <end position="10"/>
    </location>
</feature>
<dbReference type="InterPro" id="IPR015421">
    <property type="entry name" value="PyrdxlP-dep_Trfase_major"/>
</dbReference>
<dbReference type="PANTHER" id="PTHR45677">
    <property type="entry name" value="GLUTAMATE DECARBOXYLASE-RELATED"/>
    <property type="match status" value="1"/>
</dbReference>
<comment type="similarity">
    <text evidence="2 7">Belongs to the group II decarboxylase family.</text>
</comment>
<dbReference type="Pfam" id="PF00282">
    <property type="entry name" value="Pyridoxal_deC"/>
    <property type="match status" value="1"/>
</dbReference>
<keyword evidence="9" id="KW-0808">Transferase</keyword>
<keyword evidence="4 6" id="KW-0663">Pyridoxal phosphate</keyword>
<evidence type="ECO:0000256" key="2">
    <source>
        <dbReference type="ARBA" id="ARBA00009533"/>
    </source>
</evidence>
<proteinExistence type="inferred from homology"/>
<dbReference type="AlphaFoldDB" id="A0A316Z7L8"/>
<evidence type="ECO:0000313" key="9">
    <source>
        <dbReference type="EMBL" id="PWN97064.1"/>
    </source>
</evidence>
<dbReference type="GO" id="GO:0016831">
    <property type="term" value="F:carboxy-lyase activity"/>
    <property type="evidence" value="ECO:0007669"/>
    <property type="project" value="UniProtKB-KW"/>
</dbReference>
<dbReference type="Gene3D" id="3.90.1150.170">
    <property type="match status" value="1"/>
</dbReference>
<accession>A0A316Z7L8</accession>
<dbReference type="SUPFAM" id="SSF53383">
    <property type="entry name" value="PLP-dependent transferases"/>
    <property type="match status" value="1"/>
</dbReference>
<keyword evidence="10" id="KW-1185">Reference proteome</keyword>
<dbReference type="GO" id="GO:0030170">
    <property type="term" value="F:pyridoxal phosphate binding"/>
    <property type="evidence" value="ECO:0007669"/>
    <property type="project" value="InterPro"/>
</dbReference>
<evidence type="ECO:0000256" key="5">
    <source>
        <dbReference type="ARBA" id="ARBA00023239"/>
    </source>
</evidence>
<dbReference type="GO" id="GO:0005737">
    <property type="term" value="C:cytoplasm"/>
    <property type="evidence" value="ECO:0007669"/>
    <property type="project" value="TreeGrafter"/>
</dbReference>
<keyword evidence="5 7" id="KW-0456">Lyase</keyword>
<organism evidence="9 10">
    <name type="scientific">Tilletiopsis washingtonensis</name>
    <dbReference type="NCBI Taxonomy" id="58919"/>
    <lineage>
        <taxon>Eukaryota</taxon>
        <taxon>Fungi</taxon>
        <taxon>Dikarya</taxon>
        <taxon>Basidiomycota</taxon>
        <taxon>Ustilaginomycotina</taxon>
        <taxon>Exobasidiomycetes</taxon>
        <taxon>Entylomatales</taxon>
        <taxon>Entylomatales incertae sedis</taxon>
        <taxon>Tilletiopsis</taxon>
    </lineage>
</organism>
<protein>
    <submittedName>
        <fullName evidence="9">PLP-dependent transferase</fullName>
    </submittedName>
</protein>
<evidence type="ECO:0000256" key="1">
    <source>
        <dbReference type="ARBA" id="ARBA00001933"/>
    </source>
</evidence>
<sequence>MAPSAQAPAAAPAPPPKLSAAHTNGTAAAEADARESYADEAARYLARAAAMSTAFMRAGELADAPVARWPTSRDLRANVRLALPDAGASEEEVFASMQSMLDNSVNPYTGRFLDKLYSAPRPVGLAAEALLATLNANGHVMSASPMLSLAEEACVAGLAQLCGWDATLADGMTMPGGSASNTLALQTALQRHFPAFRDGGVLGASLALHASGRSGRAARPLLFTSSQSHYSLDKAAMGCGLGLDAVVKVPCDAQGRMNVAELERLVEEAANDTEGRAASAGAPFFVNATAGSTVLGSFDDLDAIADVCGRHGLWLHVDGSWGGPVLFSERWRHLMHGIARCDSLAINPHKLLNAPLQCSFALFRRGEALTANSLDVAYLFHETSDDADAQHSTLSASAQASEARLARREHPGSMAYGCGRRGDALKLYLLWQRYGRHGLGAHVDAGFELAKRVSQLVREGPHANLLELGPQPDELFLQVCFRPKEPSHHAAAVDGQTRTCLLRTKATRHVYDTLRARRRFAVDFAPLPGDLGDFIRLVVHPRTAWTDLHALVAEVAEIGQDFFAASQTA</sequence>
<dbReference type="Gene3D" id="3.40.640.10">
    <property type="entry name" value="Type I PLP-dependent aspartate aminotransferase-like (Major domain)"/>
    <property type="match status" value="1"/>
</dbReference>
<dbReference type="InterPro" id="IPR015424">
    <property type="entry name" value="PyrdxlP-dep_Trfase"/>
</dbReference>
<evidence type="ECO:0000256" key="3">
    <source>
        <dbReference type="ARBA" id="ARBA00022793"/>
    </source>
</evidence>
<comment type="cofactor">
    <cofactor evidence="1 6 7">
        <name>pyridoxal 5'-phosphate</name>
        <dbReference type="ChEBI" id="CHEBI:597326"/>
    </cofactor>
</comment>
<evidence type="ECO:0000313" key="10">
    <source>
        <dbReference type="Proteomes" id="UP000245946"/>
    </source>
</evidence>
<reference evidence="9 10" key="1">
    <citation type="journal article" date="2018" name="Mol. Biol. Evol.">
        <title>Broad Genomic Sampling Reveals a Smut Pathogenic Ancestry of the Fungal Clade Ustilaginomycotina.</title>
        <authorList>
            <person name="Kijpornyongpan T."/>
            <person name="Mondo S.J."/>
            <person name="Barry K."/>
            <person name="Sandor L."/>
            <person name="Lee J."/>
            <person name="Lipzen A."/>
            <person name="Pangilinan J."/>
            <person name="LaButti K."/>
            <person name="Hainaut M."/>
            <person name="Henrissat B."/>
            <person name="Grigoriev I.V."/>
            <person name="Spatafora J.W."/>
            <person name="Aime M.C."/>
        </authorList>
    </citation>
    <scope>NUCLEOTIDE SEQUENCE [LARGE SCALE GENOMIC DNA]</scope>
    <source>
        <strain evidence="9 10">MCA 4186</strain>
    </source>
</reference>
<gene>
    <name evidence="9" type="ORF">FA09DRAFT_339556</name>
</gene>
<evidence type="ECO:0000256" key="6">
    <source>
        <dbReference type="PIRSR" id="PIRSR602129-50"/>
    </source>
</evidence>
<name>A0A316Z7L8_9BASI</name>
<evidence type="ECO:0000256" key="4">
    <source>
        <dbReference type="ARBA" id="ARBA00022898"/>
    </source>
</evidence>
<dbReference type="OrthoDB" id="2161780at2759"/>